<comment type="caution">
    <text evidence="1">The sequence shown here is derived from an EMBL/GenBank/DDBJ whole genome shotgun (WGS) entry which is preliminary data.</text>
</comment>
<dbReference type="EMBL" id="JACASV010000088">
    <property type="protein sequence ID" value="NWJ44005.1"/>
    <property type="molecule type" value="Genomic_DNA"/>
</dbReference>
<proteinExistence type="predicted"/>
<dbReference type="AlphaFoldDB" id="A0A7K4MQZ7"/>
<protein>
    <submittedName>
        <fullName evidence="1">Uncharacterized protein</fullName>
    </submittedName>
</protein>
<reference evidence="1 2" key="1">
    <citation type="journal article" date="2019" name="Environ. Microbiol.">
        <title>Genomics insights into ecotype formation of ammonia-oxidizing archaea in the deep ocean.</title>
        <authorList>
            <person name="Wang Y."/>
            <person name="Huang J.M."/>
            <person name="Cui G.J."/>
            <person name="Nunoura T."/>
            <person name="Takaki Y."/>
            <person name="Li W.L."/>
            <person name="Li J."/>
            <person name="Gao Z.M."/>
            <person name="Takai K."/>
            <person name="Zhang A.Q."/>
            <person name="Stepanauskas R."/>
        </authorList>
    </citation>
    <scope>NUCLEOTIDE SEQUENCE [LARGE SCALE GENOMIC DNA]</scope>
    <source>
        <strain evidence="1 2">L15b</strain>
    </source>
</reference>
<dbReference type="Proteomes" id="UP000523105">
    <property type="component" value="Unassembled WGS sequence"/>
</dbReference>
<evidence type="ECO:0000313" key="2">
    <source>
        <dbReference type="Proteomes" id="UP000523105"/>
    </source>
</evidence>
<sequence>MATKYKTNKRKLSTLVKQQVPEFVLTDHPKFTEFLSSYFLFMDSAELNLDTITDIDQILLETEGTTDNFVLLNQTNKNGLDAGNKIVNEENTFGGSFAKDEVITGSTSGATSTVLAEDITANSRLFVSANNAWITGEIVTGGTSGATAKVAKYRANPVENLQQLLNYSDPDHTISDFLTQMKEEFLNSIPKDTHTSVDTRKLIKNIKSLYRAKGTAKAHRAFFRLLFNETSEVYLPVNDMLRVSGGKWSTQNFIRCTQTATQSENDSNLLVGQTITQVNNPASTTVNLATAIVETVTKFQQGSVEIVEVEINSETTTGTFVKGEIITGVSNIDDDVIVKLTVNQGIATATLTNDGSTLAVGDEATLSGGAGAGARIQVQDISGAGVSEVIVNAGGTEYEEGDTLTFSSGTAEAKISVVGGGFAPETGSVDIHVELETGTISGTGSGDLLLETYADGTEHKFLDSASQMVDNEVRIELEGNGGYGTGNILSEADGGTQTSERYYIVNQTHEPDVPYDIELTDHIIQEDRTQNDTQYVGVKLVQENQTVEQFEFTLEKSTITDAGGNIALENEVGNLVNEVQNTDTGDITDVRMIASGCGYTTLPTATITVGDRFLALENETNLQRLGKIILEGTSGELTGFIEFQRNTGNILDEQNSTVALKSDGAGTGRIEFEFGGRMLSETFTGADATVIPFGDEIGRATSLKIVEHGIDYTSAPTLAFPHYAVLKTVSSTITLDETFTTDISGATGTVVDYTAPLLKYTATTSALAATDTVTFSGGTTAIVVKSDPLTGTSTVATNVTTTGRYINQDGHLSELSKKIQDSLYYQDYSYVIKVSESITKWRDALKRAVHPSGFYVTGEVKIATLLSGQVKQPVGATLSSGLFSGTSDSPIYMRLNTLFGTIFGRRTGVGLKSMSAGIELDGKTKRSRANAHAGYSFDVSTPFTSSHYTAGEKDLNLFPETTIQMEQRNRRSFYKLNNNPFNLENETGFLLAESADTDYIVDEDGYTVRNIAVSNGHAYGGPRVKNLSTYAFSSFAANNAITLEGGAGEGEILLENESGVLQHPQSDSWSTTIADWNTLRFSGTLNTNVDGETMRLSDINGTNSSQNHTINWAFPTEVWKFKTGGIILNGTDSSSTNAGDAIITETETGGTQVEFENPSE</sequence>
<gene>
    <name evidence="1" type="ORF">HX837_07395</name>
</gene>
<organism evidence="1 2">
    <name type="scientific">Marine Group I thaumarchaeote</name>
    <dbReference type="NCBI Taxonomy" id="2511932"/>
    <lineage>
        <taxon>Archaea</taxon>
        <taxon>Nitrososphaerota</taxon>
        <taxon>Marine Group I</taxon>
    </lineage>
</organism>
<name>A0A7K4MQZ7_9ARCH</name>
<evidence type="ECO:0000313" key="1">
    <source>
        <dbReference type="EMBL" id="NWJ44005.1"/>
    </source>
</evidence>
<accession>A0A7K4MQZ7</accession>